<feature type="domain" description="HTH rpiR-type" evidence="4">
    <location>
        <begin position="3"/>
        <end position="79"/>
    </location>
</feature>
<proteinExistence type="predicted"/>
<reference evidence="7" key="1">
    <citation type="submission" date="2017-07" db="EMBL/GenBank/DDBJ databases">
        <authorList>
            <person name="Varghese N."/>
            <person name="Submissions S."/>
        </authorList>
    </citation>
    <scope>NUCLEOTIDE SEQUENCE [LARGE SCALE GENOMIC DNA]</scope>
    <source>
        <strain evidence="7">NLAE-zl-C134</strain>
    </source>
</reference>
<dbReference type="GO" id="GO:0097367">
    <property type="term" value="F:carbohydrate derivative binding"/>
    <property type="evidence" value="ECO:0007669"/>
    <property type="project" value="InterPro"/>
</dbReference>
<dbReference type="InterPro" id="IPR035472">
    <property type="entry name" value="RpiR-like_SIS"/>
</dbReference>
<keyword evidence="2 6" id="KW-0238">DNA-binding</keyword>
<dbReference type="Gene3D" id="1.10.10.10">
    <property type="entry name" value="Winged helix-like DNA-binding domain superfamily/Winged helix DNA-binding domain"/>
    <property type="match status" value="1"/>
</dbReference>
<dbReference type="GO" id="GO:0003677">
    <property type="term" value="F:DNA binding"/>
    <property type="evidence" value="ECO:0007669"/>
    <property type="project" value="UniProtKB-KW"/>
</dbReference>
<dbReference type="AlphaFoldDB" id="A0A315ZXL0"/>
<dbReference type="CDD" id="cd05013">
    <property type="entry name" value="SIS_RpiR"/>
    <property type="match status" value="1"/>
</dbReference>
<protein>
    <submittedName>
        <fullName evidence="6">DNA-binding transcriptional regulator, MurR/RpiR family, contains HTH and SIS domains</fullName>
    </submittedName>
</protein>
<dbReference type="PROSITE" id="PS51464">
    <property type="entry name" value="SIS"/>
    <property type="match status" value="1"/>
</dbReference>
<dbReference type="InterPro" id="IPR036388">
    <property type="entry name" value="WH-like_DNA-bd_sf"/>
</dbReference>
<dbReference type="InterPro" id="IPR047640">
    <property type="entry name" value="RpiR-like"/>
</dbReference>
<dbReference type="Pfam" id="PF01418">
    <property type="entry name" value="HTH_6"/>
    <property type="match status" value="1"/>
</dbReference>
<dbReference type="PANTHER" id="PTHR30514:SF1">
    <property type="entry name" value="HTH-TYPE TRANSCRIPTIONAL REGULATOR HEXR-RELATED"/>
    <property type="match status" value="1"/>
</dbReference>
<dbReference type="InterPro" id="IPR009057">
    <property type="entry name" value="Homeodomain-like_sf"/>
</dbReference>
<evidence type="ECO:0000313" key="6">
    <source>
        <dbReference type="EMBL" id="SUQ14358.1"/>
    </source>
</evidence>
<dbReference type="PANTHER" id="PTHR30514">
    <property type="entry name" value="GLUCOKINASE"/>
    <property type="match status" value="1"/>
</dbReference>
<evidence type="ECO:0000256" key="1">
    <source>
        <dbReference type="ARBA" id="ARBA00023015"/>
    </source>
</evidence>
<keyword evidence="1" id="KW-0805">Transcription regulation</keyword>
<dbReference type="InterPro" id="IPR046348">
    <property type="entry name" value="SIS_dom_sf"/>
</dbReference>
<sequence>MGGQIFSLIRTKYNTLSNSQKTVADYILSNSDKVMLNTLNDTACACDVSETTVLRFLRKIGFTSYQLFKINLTQQLSTNTSEVVYEDVTFQDSAEQIMEKIIQSTTSSIRDSKEIIDAGSVKKVVDKICEAKKVVIIGMGASGSIATDLYHKLLKLKLNAVCSNDPHMINILSTNLDPEDLLIVISHSGVSREVLDAASIAAERNCEICAITSYAKSTLANRAQYVICSSSLETMFRSDAMTSRIIQIVIIDIIYVCIVVKKGEGILPQIHSSRLAVAKNKI</sequence>
<evidence type="ECO:0000259" key="4">
    <source>
        <dbReference type="PROSITE" id="PS51071"/>
    </source>
</evidence>
<evidence type="ECO:0000313" key="7">
    <source>
        <dbReference type="Proteomes" id="UP000254051"/>
    </source>
</evidence>
<dbReference type="EMBL" id="UHJJ01000006">
    <property type="protein sequence ID" value="SUQ14358.1"/>
    <property type="molecule type" value="Genomic_DNA"/>
</dbReference>
<evidence type="ECO:0000256" key="3">
    <source>
        <dbReference type="ARBA" id="ARBA00023163"/>
    </source>
</evidence>
<dbReference type="RefSeq" id="WP_181392810.1">
    <property type="nucleotide sequence ID" value="NZ_QGDS01000006.1"/>
</dbReference>
<dbReference type="InterPro" id="IPR000281">
    <property type="entry name" value="HTH_RpiR"/>
</dbReference>
<dbReference type="Proteomes" id="UP000254051">
    <property type="component" value="Unassembled WGS sequence"/>
</dbReference>
<name>A0A315ZXL0_9FIRM</name>
<dbReference type="GO" id="GO:0003700">
    <property type="term" value="F:DNA-binding transcription factor activity"/>
    <property type="evidence" value="ECO:0007669"/>
    <property type="project" value="InterPro"/>
</dbReference>
<keyword evidence="7" id="KW-1185">Reference proteome</keyword>
<evidence type="ECO:0000259" key="5">
    <source>
        <dbReference type="PROSITE" id="PS51464"/>
    </source>
</evidence>
<evidence type="ECO:0000256" key="2">
    <source>
        <dbReference type="ARBA" id="ARBA00023125"/>
    </source>
</evidence>
<keyword evidence="3" id="KW-0804">Transcription</keyword>
<dbReference type="SUPFAM" id="SSF53697">
    <property type="entry name" value="SIS domain"/>
    <property type="match status" value="1"/>
</dbReference>
<dbReference type="InterPro" id="IPR001347">
    <property type="entry name" value="SIS_dom"/>
</dbReference>
<gene>
    <name evidence="6" type="ORF">SAMN05216529_10650</name>
</gene>
<dbReference type="PROSITE" id="PS51071">
    <property type="entry name" value="HTH_RPIR"/>
    <property type="match status" value="1"/>
</dbReference>
<organism evidence="6 7">
    <name type="scientific">Faecalicatena contorta</name>
    <dbReference type="NCBI Taxonomy" id="39482"/>
    <lineage>
        <taxon>Bacteria</taxon>
        <taxon>Bacillati</taxon>
        <taxon>Bacillota</taxon>
        <taxon>Clostridia</taxon>
        <taxon>Lachnospirales</taxon>
        <taxon>Lachnospiraceae</taxon>
        <taxon>Faecalicatena</taxon>
    </lineage>
</organism>
<dbReference type="SUPFAM" id="SSF46689">
    <property type="entry name" value="Homeodomain-like"/>
    <property type="match status" value="1"/>
</dbReference>
<accession>A0A315ZXL0</accession>
<dbReference type="Pfam" id="PF01380">
    <property type="entry name" value="SIS"/>
    <property type="match status" value="1"/>
</dbReference>
<dbReference type="Gene3D" id="3.40.50.10490">
    <property type="entry name" value="Glucose-6-phosphate isomerase like protein, domain 1"/>
    <property type="match status" value="1"/>
</dbReference>
<dbReference type="GO" id="GO:1901135">
    <property type="term" value="P:carbohydrate derivative metabolic process"/>
    <property type="evidence" value="ECO:0007669"/>
    <property type="project" value="InterPro"/>
</dbReference>
<feature type="domain" description="SIS" evidence="5">
    <location>
        <begin position="124"/>
        <end position="264"/>
    </location>
</feature>